<keyword evidence="2" id="KW-1185">Reference proteome</keyword>
<dbReference type="Proteomes" id="UP000332515">
    <property type="component" value="Unassembled WGS sequence"/>
</dbReference>
<protein>
    <submittedName>
        <fullName evidence="1">Uncharacterized protein</fullName>
    </submittedName>
</protein>
<evidence type="ECO:0000313" key="2">
    <source>
        <dbReference type="Proteomes" id="UP000332515"/>
    </source>
</evidence>
<gene>
    <name evidence="1" type="ORF">F0357_17470</name>
</gene>
<organism evidence="1 2">
    <name type="scientific">Segnochrobactrum spirostomi</name>
    <dbReference type="NCBI Taxonomy" id="2608987"/>
    <lineage>
        <taxon>Bacteria</taxon>
        <taxon>Pseudomonadati</taxon>
        <taxon>Pseudomonadota</taxon>
        <taxon>Alphaproteobacteria</taxon>
        <taxon>Hyphomicrobiales</taxon>
        <taxon>Segnochrobactraceae</taxon>
        <taxon>Segnochrobactrum</taxon>
    </lineage>
</organism>
<accession>A0A6A7Y6G9</accession>
<evidence type="ECO:0000313" key="1">
    <source>
        <dbReference type="EMBL" id="MQT14406.1"/>
    </source>
</evidence>
<sequence length="137" mass="14991">MKRARRPLGPPPEAVSLPPAPPALWPLLRRVGEDAALALIEARGGTSVYVPHRLPDPPDEHPLVAALGEALARQLVRDLGGDYLDVPVGRPWLIAIYHGRGMSYAEIARAVRCSQDTVWRVLHAAELTARQGDLFTR</sequence>
<dbReference type="Pfam" id="PF13384">
    <property type="entry name" value="HTH_23"/>
    <property type="match status" value="1"/>
</dbReference>
<name>A0A6A7Y6G9_9HYPH</name>
<dbReference type="RefSeq" id="WP_153485070.1">
    <property type="nucleotide sequence ID" value="NZ_VWNA01000001.1"/>
</dbReference>
<comment type="caution">
    <text evidence="1">The sequence shown here is derived from an EMBL/GenBank/DDBJ whole genome shotgun (WGS) entry which is preliminary data.</text>
</comment>
<dbReference type="AlphaFoldDB" id="A0A6A7Y6G9"/>
<proteinExistence type="predicted"/>
<dbReference type="EMBL" id="VWNA01000001">
    <property type="protein sequence ID" value="MQT14406.1"/>
    <property type="molecule type" value="Genomic_DNA"/>
</dbReference>
<reference evidence="1 2" key="1">
    <citation type="submission" date="2019-09" db="EMBL/GenBank/DDBJ databases">
        <title>Segnochrobactrum spirostomi gen. nov., sp. nov., isolated from the ciliate Spirostomum cf. yagiui and description of a novel family, Segnochrobactraceae fam. nov. within the order Rhizobiales of the class Alphaproteobacteria.</title>
        <authorList>
            <person name="Akter S."/>
            <person name="Shazib S.U.A."/>
            <person name="Shin M.K."/>
        </authorList>
    </citation>
    <scope>NUCLEOTIDE SEQUENCE [LARGE SCALE GENOMIC DNA]</scope>
    <source>
        <strain evidence="1 2">Sp-1</strain>
    </source>
</reference>